<evidence type="ECO:0000256" key="2">
    <source>
        <dbReference type="ARBA" id="ARBA00022475"/>
    </source>
</evidence>
<comment type="subcellular location">
    <subcellularLocation>
        <location evidence="1">Cell membrane</location>
        <topology evidence="1">Multi-pass membrane protein</topology>
    </subcellularLocation>
</comment>
<dbReference type="InterPro" id="IPR003838">
    <property type="entry name" value="ABC3_permease_C"/>
</dbReference>
<keyword evidence="12" id="KW-1185">Reference proteome</keyword>
<evidence type="ECO:0000256" key="4">
    <source>
        <dbReference type="ARBA" id="ARBA00022989"/>
    </source>
</evidence>
<dbReference type="InterPro" id="IPR050250">
    <property type="entry name" value="Macrolide_Exporter_MacB"/>
</dbReference>
<dbReference type="Gene3D" id="1.10.10.60">
    <property type="entry name" value="Homeodomain-like"/>
    <property type="match status" value="1"/>
</dbReference>
<dbReference type="InterPro" id="IPR009057">
    <property type="entry name" value="Homeodomain-like_sf"/>
</dbReference>
<evidence type="ECO:0000256" key="3">
    <source>
        <dbReference type="ARBA" id="ARBA00022692"/>
    </source>
</evidence>
<dbReference type="PANTHER" id="PTHR30572">
    <property type="entry name" value="MEMBRANE COMPONENT OF TRANSPORTER-RELATED"/>
    <property type="match status" value="1"/>
</dbReference>
<feature type="transmembrane region" description="Helical" evidence="9">
    <location>
        <begin position="1108"/>
        <end position="1130"/>
    </location>
</feature>
<dbReference type="Pfam" id="PF02687">
    <property type="entry name" value="FtsX"/>
    <property type="match status" value="2"/>
</dbReference>
<reference evidence="11 12" key="1">
    <citation type="submission" date="2023-11" db="EMBL/GenBank/DDBJ databases">
        <title>Analysis of the Genomes of Mucilaginibacter gossypii cycad 4 and M. sabulilitoris SNA2: microbes with the potential for plant growth promotion.</title>
        <authorList>
            <person name="Hirsch A.M."/>
            <person name="Humm E."/>
            <person name="Rubbi M."/>
            <person name="Del Vecchio G."/>
            <person name="Ha S.M."/>
            <person name="Pellegrini M."/>
            <person name="Gunsalus R.P."/>
        </authorList>
    </citation>
    <scope>NUCLEOTIDE SEQUENCE [LARGE SCALE GENOMIC DNA]</scope>
    <source>
        <strain evidence="11 12">SNA2</strain>
    </source>
</reference>
<gene>
    <name evidence="11" type="ORF">SNE25_26380</name>
</gene>
<protein>
    <submittedName>
        <fullName evidence="11">FtsX-like permease family protein</fullName>
    </submittedName>
</protein>
<dbReference type="InterPro" id="IPR018060">
    <property type="entry name" value="HTH_AraC"/>
</dbReference>
<evidence type="ECO:0000259" key="10">
    <source>
        <dbReference type="PROSITE" id="PS01124"/>
    </source>
</evidence>
<feature type="transmembrane region" description="Helical" evidence="9">
    <location>
        <begin position="440"/>
        <end position="460"/>
    </location>
</feature>
<dbReference type="Pfam" id="PF12704">
    <property type="entry name" value="MacB_PCD"/>
    <property type="match status" value="1"/>
</dbReference>
<evidence type="ECO:0000313" key="11">
    <source>
        <dbReference type="EMBL" id="WPU92856.1"/>
    </source>
</evidence>
<proteinExistence type="predicted"/>
<feature type="transmembrane region" description="Helical" evidence="9">
    <location>
        <begin position="713"/>
        <end position="735"/>
    </location>
</feature>
<feature type="transmembrane region" description="Helical" evidence="9">
    <location>
        <begin position="227"/>
        <end position="249"/>
    </location>
</feature>
<accession>A0ABZ0TJJ2</accession>
<dbReference type="RefSeq" id="WP_321562016.1">
    <property type="nucleotide sequence ID" value="NZ_CP139558.1"/>
</dbReference>
<dbReference type="PROSITE" id="PS01124">
    <property type="entry name" value="HTH_ARAC_FAMILY_2"/>
    <property type="match status" value="1"/>
</dbReference>
<evidence type="ECO:0000256" key="7">
    <source>
        <dbReference type="ARBA" id="ARBA00023136"/>
    </source>
</evidence>
<feature type="transmembrane region" description="Helical" evidence="9">
    <location>
        <begin position="115"/>
        <end position="133"/>
    </location>
</feature>
<evidence type="ECO:0000256" key="6">
    <source>
        <dbReference type="ARBA" id="ARBA00023125"/>
    </source>
</evidence>
<name>A0ABZ0TJJ2_9SPHI</name>
<organism evidence="11 12">
    <name type="scientific">Mucilaginibacter sabulilitoris</name>
    <dbReference type="NCBI Taxonomy" id="1173583"/>
    <lineage>
        <taxon>Bacteria</taxon>
        <taxon>Pseudomonadati</taxon>
        <taxon>Bacteroidota</taxon>
        <taxon>Sphingobacteriia</taxon>
        <taxon>Sphingobacteriales</taxon>
        <taxon>Sphingobacteriaceae</taxon>
        <taxon>Mucilaginibacter</taxon>
    </lineage>
</organism>
<keyword evidence="5" id="KW-0805">Transcription regulation</keyword>
<feature type="transmembrane region" description="Helical" evidence="9">
    <location>
        <begin position="195"/>
        <end position="221"/>
    </location>
</feature>
<evidence type="ECO:0000256" key="1">
    <source>
        <dbReference type="ARBA" id="ARBA00004651"/>
    </source>
</evidence>
<dbReference type="Proteomes" id="UP001324380">
    <property type="component" value="Chromosome"/>
</dbReference>
<dbReference type="InterPro" id="IPR018062">
    <property type="entry name" value="HTH_AraC-typ_CS"/>
</dbReference>
<keyword evidence="6" id="KW-0238">DNA-binding</keyword>
<evidence type="ECO:0000256" key="5">
    <source>
        <dbReference type="ARBA" id="ARBA00023015"/>
    </source>
</evidence>
<feature type="domain" description="HTH araC/xylS-type" evidence="10">
    <location>
        <begin position="273"/>
        <end position="381"/>
    </location>
</feature>
<keyword evidence="7 9" id="KW-0472">Membrane</keyword>
<dbReference type="Pfam" id="PF12833">
    <property type="entry name" value="HTH_18"/>
    <property type="match status" value="1"/>
</dbReference>
<dbReference type="SUPFAM" id="SSF46689">
    <property type="entry name" value="Homeodomain-like"/>
    <property type="match status" value="1"/>
</dbReference>
<keyword evidence="4 9" id="KW-1133">Transmembrane helix</keyword>
<feature type="transmembrane region" description="Helical" evidence="9">
    <location>
        <begin position="1193"/>
        <end position="1214"/>
    </location>
</feature>
<feature type="transmembrane region" description="Helical" evidence="9">
    <location>
        <begin position="20"/>
        <end position="40"/>
    </location>
</feature>
<dbReference type="PROSITE" id="PS00041">
    <property type="entry name" value="HTH_ARAC_FAMILY_1"/>
    <property type="match status" value="1"/>
</dbReference>
<evidence type="ECO:0000313" key="12">
    <source>
        <dbReference type="Proteomes" id="UP001324380"/>
    </source>
</evidence>
<feature type="transmembrane region" description="Helical" evidence="9">
    <location>
        <begin position="153"/>
        <end position="174"/>
    </location>
</feature>
<feature type="transmembrane region" description="Helical" evidence="9">
    <location>
        <begin position="760"/>
        <end position="787"/>
    </location>
</feature>
<keyword evidence="8" id="KW-0804">Transcription</keyword>
<feature type="transmembrane region" description="Helical" evidence="9">
    <location>
        <begin position="84"/>
        <end position="103"/>
    </location>
</feature>
<evidence type="ECO:0000256" key="8">
    <source>
        <dbReference type="ARBA" id="ARBA00023163"/>
    </source>
</evidence>
<dbReference type="InterPro" id="IPR025857">
    <property type="entry name" value="MacB_PCD"/>
</dbReference>
<dbReference type="SMART" id="SM00342">
    <property type="entry name" value="HTH_ARAC"/>
    <property type="match status" value="1"/>
</dbReference>
<dbReference type="EMBL" id="CP139558">
    <property type="protein sequence ID" value="WPU92856.1"/>
    <property type="molecule type" value="Genomic_DNA"/>
</dbReference>
<feature type="transmembrane region" description="Helical" evidence="9">
    <location>
        <begin position="52"/>
        <end position="72"/>
    </location>
</feature>
<feature type="transmembrane region" description="Helical" evidence="9">
    <location>
        <begin position="807"/>
        <end position="837"/>
    </location>
</feature>
<keyword evidence="2" id="KW-1003">Cell membrane</keyword>
<sequence length="1228" mass="139955">MEQELSPLYTLKTYTFHINVYDFVFLEAIFVGLACAMLLWFAKRPQQTAHRIFAIALVIIVLYIARLLAIDVRLATYIPYWSRMPLQFSLAFGPLFYFYILKITRPAYKFKSNDLLHFIPLLLELCVQLLEINESIKTGKATYETPAFVRINPLLQILLLISVFVYLYASHKLIRNFYRRLQFNNGDRYRYEMRWLHRLVIGFSLLGLFWMSFATADYFYYHRQLGIHAYYPLYLLLVMLTIYTAAVTFKRTKTLLRSATTPVFKPAPPPESKQKGIWLKKSMKTNMYYQDPELNLPLLAEKLNLPHHELSRIVNTVLKKSFSDFVNEFRVAEVIRKMQDPAYGHLTLLGIAFESGFSSKTNFNRTFKQMTGKSPAVYKLELQKERPYYNMERQPRFAGVILNQETAQQRAVKKSNRNGMFKNYFKIAWRTLVRHKSYTTINIAGLAIGIAACLLIFLVVQYETSFDDFHTNKDRIYRVVLVRNGPDGSHAGSGTPMPLADGIKIDFPQIKQLGNIFQNGGSHYMVGNERDGGQLKKFKEDLAYYADPGFFEIFDFKWLAGDKNTALAEPNTVVLSRDEADKFFGDWHKAMGKTIRYENQRDLKVTGILENTPPNTDFPMRLAISWATVTGQGGDFNRSMQDWVSTFGSRNCYMILPYDVNEKQFNTALATLAKKHVPAPYNKNEIFQLQPLKDMHYSTETGVYSGRTFSKELISAISLIGLFLLVIACVNFINLATAQAVNRSKEVGVRKVLGSNRYQLVLQFITETLIITSSAVVLATIIAMVVLPMLNNLLEVQLSAAFLADPMVILFLVSVVIGVTLLAGSYPALVLSGFNPIEALRNRISASRASGISLRRVLVVAQFCIAQFLVIGTLVLIYQMNYFKNKSLGFNKDAVITVPFPADSIGRSRVDVLKGQLLEQPGIKDISISLFGPSDNNDWYSDFKFNNSPKPVDFAACLKWADPEYFRLYDIQFLAGSPYNKSDTVSGYVVNERLIHMLGITDPRQAIGKYIMLWDKKILNAQITGVVKDYNVGSLRNAIPPVLMGPWKRQYSKLNIKIQTEHVKQTLVGIEHLWNKTYPEGVYEYQFLDKTIADFYRNEDELSTLYKIFAGIAIFISCLGLYGLVSFMAVQRTKEVGIRKTLGASVGHIVYLFSKEFTLLIVIAFAISAPIGYYFMHRWLQDYTYRINIGPDIFIVAILVSVIIAWTSVGYKAIKAALANPVKSLRSE</sequence>
<evidence type="ECO:0000256" key="9">
    <source>
        <dbReference type="SAM" id="Phobius"/>
    </source>
</evidence>
<feature type="transmembrane region" description="Helical" evidence="9">
    <location>
        <begin position="857"/>
        <end position="878"/>
    </location>
</feature>
<dbReference type="PANTHER" id="PTHR30572:SF18">
    <property type="entry name" value="ABC-TYPE MACROLIDE FAMILY EXPORT SYSTEM PERMEASE COMPONENT 2"/>
    <property type="match status" value="1"/>
</dbReference>
<feature type="transmembrane region" description="Helical" evidence="9">
    <location>
        <begin position="1150"/>
        <end position="1173"/>
    </location>
</feature>
<keyword evidence="3 9" id="KW-0812">Transmembrane</keyword>